<feature type="transmembrane region" description="Helical" evidence="1">
    <location>
        <begin position="46"/>
        <end position="66"/>
    </location>
</feature>
<keyword evidence="1" id="KW-0812">Transmembrane</keyword>
<reference evidence="3" key="1">
    <citation type="journal article" date="2019" name="Int. J. Syst. Evol. Microbiol.">
        <title>The Global Catalogue of Microorganisms (GCM) 10K type strain sequencing project: providing services to taxonomists for standard genome sequencing and annotation.</title>
        <authorList>
            <consortium name="The Broad Institute Genomics Platform"/>
            <consortium name="The Broad Institute Genome Sequencing Center for Infectious Disease"/>
            <person name="Wu L."/>
            <person name="Ma J."/>
        </authorList>
    </citation>
    <scope>NUCLEOTIDE SEQUENCE [LARGE SCALE GENOMIC DNA]</scope>
    <source>
        <strain evidence="3">CGMCC 1.15044</strain>
    </source>
</reference>
<feature type="transmembrane region" description="Helical" evidence="1">
    <location>
        <begin position="5"/>
        <end position="26"/>
    </location>
</feature>
<gene>
    <name evidence="2" type="ORF">GCM10010917_27180</name>
</gene>
<comment type="caution">
    <text evidence="2">The sequence shown here is derived from an EMBL/GenBank/DDBJ whole genome shotgun (WGS) entry which is preliminary data.</text>
</comment>
<sequence>MKNQVWYYILGVIVILISTPLGKLSVDIVYSNKNLTGEYVPILDGFIHSYIIIGTLIFSIGLLNILRKRTS</sequence>
<proteinExistence type="predicted"/>
<keyword evidence="1" id="KW-0472">Membrane</keyword>
<evidence type="ECO:0008006" key="4">
    <source>
        <dbReference type="Google" id="ProtNLM"/>
    </source>
</evidence>
<evidence type="ECO:0000313" key="2">
    <source>
        <dbReference type="EMBL" id="GGA40516.1"/>
    </source>
</evidence>
<dbReference type="EMBL" id="BMHF01000009">
    <property type="protein sequence ID" value="GGA40516.1"/>
    <property type="molecule type" value="Genomic_DNA"/>
</dbReference>
<name>A0ABQ1GBF7_9BACL</name>
<evidence type="ECO:0000313" key="3">
    <source>
        <dbReference type="Proteomes" id="UP000609323"/>
    </source>
</evidence>
<evidence type="ECO:0000256" key="1">
    <source>
        <dbReference type="SAM" id="Phobius"/>
    </source>
</evidence>
<keyword evidence="3" id="KW-1185">Reference proteome</keyword>
<protein>
    <recommendedName>
        <fullName evidence="4">Glycosyl transferase</fullName>
    </recommendedName>
</protein>
<keyword evidence="1" id="KW-1133">Transmembrane helix</keyword>
<dbReference type="Proteomes" id="UP000609323">
    <property type="component" value="Unassembled WGS sequence"/>
</dbReference>
<accession>A0ABQ1GBF7</accession>
<organism evidence="2 3">
    <name type="scientific">Paenibacillus physcomitrellae</name>
    <dbReference type="NCBI Taxonomy" id="1619311"/>
    <lineage>
        <taxon>Bacteria</taxon>
        <taxon>Bacillati</taxon>
        <taxon>Bacillota</taxon>
        <taxon>Bacilli</taxon>
        <taxon>Bacillales</taxon>
        <taxon>Paenibacillaceae</taxon>
        <taxon>Paenibacillus</taxon>
    </lineage>
</organism>